<dbReference type="RefSeq" id="WP_067766486.1">
    <property type="nucleotide sequence ID" value="NZ_CP183909.1"/>
</dbReference>
<keyword evidence="3" id="KW-0378">Hydrolase</keyword>
<accession>A0A1A7R612</accession>
<dbReference type="InterPro" id="IPR016071">
    <property type="entry name" value="Staphylococal_nuclease_OB-fold"/>
</dbReference>
<organism evidence="6 7">
    <name type="scientific">Acinetobacter gandensis</name>
    <dbReference type="NCBI Taxonomy" id="1443941"/>
    <lineage>
        <taxon>Bacteria</taxon>
        <taxon>Pseudomonadati</taxon>
        <taxon>Pseudomonadota</taxon>
        <taxon>Gammaproteobacteria</taxon>
        <taxon>Moraxellales</taxon>
        <taxon>Moraxellaceae</taxon>
        <taxon>Acinetobacter</taxon>
    </lineage>
</organism>
<keyword evidence="1" id="KW-0540">Nuclease</keyword>
<dbReference type="SMART" id="SM00318">
    <property type="entry name" value="SNc"/>
    <property type="match status" value="1"/>
</dbReference>
<feature type="transmembrane region" description="Helical" evidence="4">
    <location>
        <begin position="6"/>
        <end position="26"/>
    </location>
</feature>
<dbReference type="STRING" id="1443941.A9J31_08420"/>
<comment type="caution">
    <text evidence="6">The sequence shown here is derived from an EMBL/GenBank/DDBJ whole genome shotgun (WGS) entry which is preliminary data.</text>
</comment>
<gene>
    <name evidence="6" type="ORF">A9J31_08420</name>
</gene>
<name>A0A1A7R612_9GAMM</name>
<evidence type="ECO:0000256" key="2">
    <source>
        <dbReference type="ARBA" id="ARBA00022759"/>
    </source>
</evidence>
<evidence type="ECO:0000313" key="6">
    <source>
        <dbReference type="EMBL" id="OBX27700.1"/>
    </source>
</evidence>
<dbReference type="PANTHER" id="PTHR12302:SF3">
    <property type="entry name" value="SERINE_THREONINE-PROTEIN KINASE 31"/>
    <property type="match status" value="1"/>
</dbReference>
<evidence type="ECO:0000256" key="3">
    <source>
        <dbReference type="ARBA" id="ARBA00022801"/>
    </source>
</evidence>
<reference evidence="7" key="1">
    <citation type="submission" date="2016-06" db="EMBL/GenBank/DDBJ databases">
        <authorList>
            <person name="Radolfova-Krizova L."/>
            <person name="Nemec A."/>
        </authorList>
    </citation>
    <scope>NUCLEOTIDE SEQUENCE [LARGE SCALE GENOMIC DNA]</scope>
    <source>
        <strain evidence="7">ANC 4275</strain>
    </source>
</reference>
<dbReference type="PROSITE" id="PS01284">
    <property type="entry name" value="TNASE_2"/>
    <property type="match status" value="1"/>
</dbReference>
<protein>
    <submittedName>
        <fullName evidence="6">Nuclease</fullName>
    </submittedName>
</protein>
<keyword evidence="4" id="KW-1133">Transmembrane helix</keyword>
<evidence type="ECO:0000256" key="1">
    <source>
        <dbReference type="ARBA" id="ARBA00022722"/>
    </source>
</evidence>
<evidence type="ECO:0000259" key="5">
    <source>
        <dbReference type="PROSITE" id="PS50830"/>
    </source>
</evidence>
<feature type="domain" description="TNase-like" evidence="5">
    <location>
        <begin position="43"/>
        <end position="170"/>
    </location>
</feature>
<dbReference type="Gene3D" id="2.40.50.90">
    <property type="match status" value="1"/>
</dbReference>
<keyword evidence="4" id="KW-0812">Transmembrane</keyword>
<keyword evidence="2" id="KW-0255">Endonuclease</keyword>
<dbReference type="Pfam" id="PF00565">
    <property type="entry name" value="SNase"/>
    <property type="match status" value="1"/>
</dbReference>
<dbReference type="GO" id="GO:0003676">
    <property type="term" value="F:nucleic acid binding"/>
    <property type="evidence" value="ECO:0007669"/>
    <property type="project" value="InterPro"/>
</dbReference>
<dbReference type="GO" id="GO:0016787">
    <property type="term" value="F:hydrolase activity"/>
    <property type="evidence" value="ECO:0007669"/>
    <property type="project" value="UniProtKB-KW"/>
</dbReference>
<evidence type="ECO:0000256" key="4">
    <source>
        <dbReference type="SAM" id="Phobius"/>
    </source>
</evidence>
<dbReference type="AlphaFoldDB" id="A0A1A7R612"/>
<proteinExistence type="predicted"/>
<dbReference type="PROSITE" id="PS50830">
    <property type="entry name" value="TNASE_3"/>
    <property type="match status" value="1"/>
</dbReference>
<dbReference type="InterPro" id="IPR002071">
    <property type="entry name" value="Thermonucl_AS"/>
</dbReference>
<keyword evidence="7" id="KW-1185">Reference proteome</keyword>
<dbReference type="GO" id="GO:0004519">
    <property type="term" value="F:endonuclease activity"/>
    <property type="evidence" value="ECO:0007669"/>
    <property type="project" value="UniProtKB-KW"/>
</dbReference>
<dbReference type="EMBL" id="LZDS01000028">
    <property type="protein sequence ID" value="OBX27700.1"/>
    <property type="molecule type" value="Genomic_DNA"/>
</dbReference>
<keyword evidence="4" id="KW-0472">Membrane</keyword>
<dbReference type="OrthoDB" id="9805504at2"/>
<sequence>MLSNLPASLLLALGAILCLITLYIVYKVSVFLNDFFRPFKKGKSYLCRVSSISDGDTLTCYRMNLRRSETKLRFAYVDAPESSQAYGKESARLIKSMVYKKFVRVQITDVDRYGRCVGVIYRYRRSMNEEMVKRGAAWVYEEYIRDKNHLKHMMALQDKARKQKKGLWKASRPMRPKEYRKLQK</sequence>
<dbReference type="PANTHER" id="PTHR12302">
    <property type="entry name" value="EBNA2 BINDING PROTEIN P100"/>
    <property type="match status" value="1"/>
</dbReference>
<evidence type="ECO:0000313" key="7">
    <source>
        <dbReference type="Proteomes" id="UP000185753"/>
    </source>
</evidence>
<dbReference type="Proteomes" id="UP000185753">
    <property type="component" value="Unassembled WGS sequence"/>
</dbReference>
<dbReference type="InterPro" id="IPR035437">
    <property type="entry name" value="SNase_OB-fold_sf"/>
</dbReference>
<dbReference type="SUPFAM" id="SSF50199">
    <property type="entry name" value="Staphylococcal nuclease"/>
    <property type="match status" value="1"/>
</dbReference>